<protein>
    <submittedName>
        <fullName evidence="3">Putative glycosyl transferase</fullName>
        <ecNumber evidence="3">2.4.1.11</ecNumber>
    </submittedName>
</protein>
<sequence length="372" mass="41512">MKVLYIITRASEIGGAQVHVKDLCVKLLTDGHNPEVIVGESGPLVDMLENKGVKVHILPSLVRDISPMKDLLCVFQLRQLVKKIKPDLVTLHSSKAGIIGRLSLVASNIPVVFTVHGWSFADGVSEKKKKLYIWIERVVSIFTDKIITVSEQDKKLALKYRVTSNSKQVVIHNGIPDKTVEISSVKFDECVRLISVARFCEQKDHETLLYALHPLRNEQWHLSLVGKGPNLSRIKDLAVKLELDMKVDFLGERSDVESLIASSDILLLISNWEGFPMSILEGMRASLPVIASDVGGVNEAVKDGVTGYLVKKADVLCLTECIKKLLDNKTLRLNMGKNGGYLFDNEFTFDSMYKKTFAVYNSVSFENKKNIS</sequence>
<dbReference type="InterPro" id="IPR001296">
    <property type="entry name" value="Glyco_trans_1"/>
</dbReference>
<evidence type="ECO:0000259" key="1">
    <source>
        <dbReference type="Pfam" id="PF00534"/>
    </source>
</evidence>
<organism evidence="3 4">
    <name type="scientific">Yersinia intermedia</name>
    <dbReference type="NCBI Taxonomy" id="631"/>
    <lineage>
        <taxon>Bacteria</taxon>
        <taxon>Pseudomonadati</taxon>
        <taxon>Pseudomonadota</taxon>
        <taxon>Gammaproteobacteria</taxon>
        <taxon>Enterobacterales</taxon>
        <taxon>Yersiniaceae</taxon>
        <taxon>Yersinia</taxon>
    </lineage>
</organism>
<feature type="domain" description="Glycosyl transferase family 1" evidence="1">
    <location>
        <begin position="191"/>
        <end position="339"/>
    </location>
</feature>
<dbReference type="PANTHER" id="PTHR12526">
    <property type="entry name" value="GLYCOSYLTRANSFERASE"/>
    <property type="match status" value="1"/>
</dbReference>
<dbReference type="EC" id="2.4.1.11" evidence="3"/>
<keyword evidence="3" id="KW-0808">Transferase</keyword>
<dbReference type="GO" id="GO:0004373">
    <property type="term" value="F:alpha-1,4-glucan glucosyltransferase (UDP-glucose donor) activity"/>
    <property type="evidence" value="ECO:0007669"/>
    <property type="project" value="UniProtKB-EC"/>
</dbReference>
<accession>A0A0T9M5V5</accession>
<dbReference type="Pfam" id="PF00534">
    <property type="entry name" value="Glycos_transf_1"/>
    <property type="match status" value="1"/>
</dbReference>
<dbReference type="SUPFAM" id="SSF53756">
    <property type="entry name" value="UDP-Glycosyltransferase/glycogen phosphorylase"/>
    <property type="match status" value="1"/>
</dbReference>
<dbReference type="EMBL" id="CPZJ01000006">
    <property type="protein sequence ID" value="CNF65034.1"/>
    <property type="molecule type" value="Genomic_DNA"/>
</dbReference>
<name>A0A0T9M5V5_YERIN</name>
<dbReference type="PANTHER" id="PTHR12526:SF630">
    <property type="entry name" value="GLYCOSYLTRANSFERASE"/>
    <property type="match status" value="1"/>
</dbReference>
<feature type="domain" description="Glycosyltransferase subfamily 4-like N-terminal" evidence="2">
    <location>
        <begin position="13"/>
        <end position="176"/>
    </location>
</feature>
<dbReference type="OrthoDB" id="9777346at2"/>
<dbReference type="CDD" id="cd03808">
    <property type="entry name" value="GT4_CapM-like"/>
    <property type="match status" value="1"/>
</dbReference>
<dbReference type="Pfam" id="PF13439">
    <property type="entry name" value="Glyco_transf_4"/>
    <property type="match status" value="1"/>
</dbReference>
<dbReference type="Gene3D" id="3.40.50.2000">
    <property type="entry name" value="Glycogen Phosphorylase B"/>
    <property type="match status" value="2"/>
</dbReference>
<gene>
    <name evidence="3" type="ORF">ERS008530_01739</name>
</gene>
<evidence type="ECO:0000313" key="4">
    <source>
        <dbReference type="Proteomes" id="UP000038750"/>
    </source>
</evidence>
<dbReference type="Proteomes" id="UP000038750">
    <property type="component" value="Unassembled WGS sequence"/>
</dbReference>
<reference evidence="3 4" key="1">
    <citation type="submission" date="2015-03" db="EMBL/GenBank/DDBJ databases">
        <authorList>
            <person name="Murphy D."/>
        </authorList>
    </citation>
    <scope>NUCLEOTIDE SEQUENCE [LARGE SCALE GENOMIC DNA]</scope>
    <source>
        <strain evidence="3 4">BR165/97</strain>
    </source>
</reference>
<dbReference type="InterPro" id="IPR028098">
    <property type="entry name" value="Glyco_trans_4-like_N"/>
</dbReference>
<dbReference type="RefSeq" id="WP_050073414.1">
    <property type="nucleotide sequence ID" value="NZ_CPZJ01000006.1"/>
</dbReference>
<evidence type="ECO:0000259" key="2">
    <source>
        <dbReference type="Pfam" id="PF13439"/>
    </source>
</evidence>
<keyword evidence="3" id="KW-0328">Glycosyltransferase</keyword>
<evidence type="ECO:0000313" key="3">
    <source>
        <dbReference type="EMBL" id="CNF65034.1"/>
    </source>
</evidence>
<proteinExistence type="predicted"/>
<dbReference type="GO" id="GO:1901135">
    <property type="term" value="P:carbohydrate derivative metabolic process"/>
    <property type="evidence" value="ECO:0007669"/>
    <property type="project" value="UniProtKB-ARBA"/>
</dbReference>
<dbReference type="AlphaFoldDB" id="A0A0T9M5V5"/>